<sequence length="391" mass="44000">MKRKLSFLFSILFCIALITLSSLLILNMYKESKESEFVFLPIQSHEPRITFVEAKTYSETITLGAIGDILIHDWVYNDAKTSAGYDFTPMFQHIKQTLQQPDLLLANQETILGGNEIGISSYPLFNSPQEIGDALKDAGVDIVSTANNHSLDKGEKGLVTSLHYLDTISLPHVGTNRNASEKQQLKILNSKGIQVAYLSYTYGTNGIPVPNGKEFLVNLIDRKAMKEEITRAKKEADIIVMSIHWGNEYQRFPNVEQKELAQFLADEGIDIVFGHHPHVLQPMEWRTGADGHQTLVVYSLGNFISGQNNNYKDIGGMATIEVTKTVDTAGVNITLKNPHFYPTYVLNIERIRNYRVVPLMNADKFGMKNAKTKYKEIQQHMLGNLSKFNGQ</sequence>
<keyword evidence="2" id="KW-0472">Membrane</keyword>
<keyword evidence="5" id="KW-1185">Reference proteome</keyword>
<dbReference type="PANTHER" id="PTHR33393:SF12">
    <property type="entry name" value="CAPSULE BIOSYNTHESIS PROTEIN CAPA"/>
    <property type="match status" value="1"/>
</dbReference>
<proteinExistence type="inferred from homology"/>
<dbReference type="AlphaFoldDB" id="A0A0Q3QNW4"/>
<keyword evidence="2" id="KW-1133">Transmembrane helix</keyword>
<reference evidence="4 5" key="1">
    <citation type="submission" date="2015-09" db="EMBL/GenBank/DDBJ databases">
        <title>Genome sequencing project for genomic taxonomy and phylogenomics of Bacillus-like bacteria.</title>
        <authorList>
            <person name="Liu B."/>
            <person name="Wang J."/>
            <person name="Zhu Y."/>
            <person name="Liu G."/>
            <person name="Chen Q."/>
            <person name="Chen Z."/>
            <person name="Lan J."/>
            <person name="Che J."/>
            <person name="Ge C."/>
            <person name="Shi H."/>
            <person name="Pan Z."/>
            <person name="Liu X."/>
        </authorList>
    </citation>
    <scope>NUCLEOTIDE SEQUENCE [LARGE SCALE GENOMIC DNA]</scope>
    <source>
        <strain evidence="4 5">FJAT-18043</strain>
    </source>
</reference>
<dbReference type="InterPro" id="IPR052169">
    <property type="entry name" value="CW_Biosynth-Accessory"/>
</dbReference>
<dbReference type="STRING" id="1637975.AN957_13075"/>
<dbReference type="RefSeq" id="WP_056684520.1">
    <property type="nucleotide sequence ID" value="NZ_LJIX01000006.1"/>
</dbReference>
<feature type="domain" description="Capsule synthesis protein CapA" evidence="3">
    <location>
        <begin position="62"/>
        <end position="307"/>
    </location>
</feature>
<organism evidence="4 5">
    <name type="scientific">Cytobacillus solani</name>
    <dbReference type="NCBI Taxonomy" id="1637975"/>
    <lineage>
        <taxon>Bacteria</taxon>
        <taxon>Bacillati</taxon>
        <taxon>Bacillota</taxon>
        <taxon>Bacilli</taxon>
        <taxon>Bacillales</taxon>
        <taxon>Bacillaceae</taxon>
        <taxon>Cytobacillus</taxon>
    </lineage>
</organism>
<dbReference type="Gene3D" id="3.60.21.10">
    <property type="match status" value="1"/>
</dbReference>
<keyword evidence="2" id="KW-0812">Transmembrane</keyword>
<evidence type="ECO:0000313" key="5">
    <source>
        <dbReference type="Proteomes" id="UP000050996"/>
    </source>
</evidence>
<dbReference type="CDD" id="cd07381">
    <property type="entry name" value="MPP_CapA"/>
    <property type="match status" value="1"/>
</dbReference>
<dbReference type="SMART" id="SM00854">
    <property type="entry name" value="PGA_cap"/>
    <property type="match status" value="1"/>
</dbReference>
<dbReference type="Proteomes" id="UP000050996">
    <property type="component" value="Unassembled WGS sequence"/>
</dbReference>
<accession>A0A0Q3QNW4</accession>
<dbReference type="SUPFAM" id="SSF56300">
    <property type="entry name" value="Metallo-dependent phosphatases"/>
    <property type="match status" value="1"/>
</dbReference>
<name>A0A0Q3QNW4_9BACI</name>
<protein>
    <submittedName>
        <fullName evidence="4">Capsular biosynthesis protein</fullName>
    </submittedName>
</protein>
<comment type="caution">
    <text evidence="4">The sequence shown here is derived from an EMBL/GenBank/DDBJ whole genome shotgun (WGS) entry which is preliminary data.</text>
</comment>
<feature type="transmembrane region" description="Helical" evidence="2">
    <location>
        <begin position="7"/>
        <end position="29"/>
    </location>
</feature>
<dbReference type="PATRIC" id="fig|1637975.4.peg.2458"/>
<evidence type="ECO:0000259" key="3">
    <source>
        <dbReference type="SMART" id="SM00854"/>
    </source>
</evidence>
<gene>
    <name evidence="4" type="ORF">AN957_13075</name>
</gene>
<dbReference type="PANTHER" id="PTHR33393">
    <property type="entry name" value="POLYGLUTAMINE SYNTHESIS ACCESSORY PROTEIN RV0574C-RELATED"/>
    <property type="match status" value="1"/>
</dbReference>
<dbReference type="EMBL" id="LJIX01000006">
    <property type="protein sequence ID" value="KQL19406.1"/>
    <property type="molecule type" value="Genomic_DNA"/>
</dbReference>
<dbReference type="InterPro" id="IPR019079">
    <property type="entry name" value="Capsule_synth_CapA"/>
</dbReference>
<dbReference type="InterPro" id="IPR029052">
    <property type="entry name" value="Metallo-depent_PP-like"/>
</dbReference>
<comment type="similarity">
    <text evidence="1">Belongs to the CapA family.</text>
</comment>
<evidence type="ECO:0000313" key="4">
    <source>
        <dbReference type="EMBL" id="KQL19406.1"/>
    </source>
</evidence>
<evidence type="ECO:0000256" key="1">
    <source>
        <dbReference type="ARBA" id="ARBA00005662"/>
    </source>
</evidence>
<evidence type="ECO:0000256" key="2">
    <source>
        <dbReference type="SAM" id="Phobius"/>
    </source>
</evidence>
<dbReference type="Pfam" id="PF09587">
    <property type="entry name" value="PGA_cap"/>
    <property type="match status" value="1"/>
</dbReference>